<keyword evidence="5" id="KW-1185">Reference proteome</keyword>
<dbReference type="PANTHER" id="PTHR37293">
    <property type="entry name" value="PHAGE REPLICATION PROTEIN-RELATED"/>
    <property type="match status" value="1"/>
</dbReference>
<comment type="caution">
    <text evidence="4">The sequence shown here is derived from an EMBL/GenBank/DDBJ whole genome shotgun (WGS) entry which is preliminary data.</text>
</comment>
<feature type="domain" description="DnaB/C C-terminal" evidence="3">
    <location>
        <begin position="132"/>
        <end position="205"/>
    </location>
</feature>
<proteinExistence type="inferred from homology"/>
<dbReference type="Pfam" id="PF07261">
    <property type="entry name" value="DnaB_2"/>
    <property type="match status" value="2"/>
</dbReference>
<dbReference type="InterPro" id="IPR017019">
    <property type="entry name" value="DNA_replication_prd_bac"/>
</dbReference>
<dbReference type="InterPro" id="IPR034829">
    <property type="entry name" value="DnaD-like_sf"/>
</dbReference>
<dbReference type="EMBL" id="SGJB01000009">
    <property type="protein sequence ID" value="TQQ84549.1"/>
    <property type="molecule type" value="Genomic_DNA"/>
</dbReference>
<dbReference type="AlphaFoldDB" id="A0A544QV28"/>
<dbReference type="OrthoDB" id="1652900at2"/>
<organism evidence="4 5">
    <name type="scientific">Peptacetobacter hominis</name>
    <dbReference type="NCBI Taxonomy" id="2743610"/>
    <lineage>
        <taxon>Bacteria</taxon>
        <taxon>Bacillati</taxon>
        <taxon>Bacillota</taxon>
        <taxon>Clostridia</taxon>
        <taxon>Peptostreptococcales</taxon>
        <taxon>Peptostreptococcaceae</taxon>
        <taxon>Peptacetobacter</taxon>
    </lineage>
</organism>
<dbReference type="Proteomes" id="UP000317863">
    <property type="component" value="Unassembled WGS sequence"/>
</dbReference>
<reference evidence="4 5" key="1">
    <citation type="submission" date="2019-02" db="EMBL/GenBank/DDBJ databases">
        <title>Peptostreptococcaceae bacterium ZHW00191 nov., a new bacterium isolated from the human gut.</title>
        <authorList>
            <person name="Zhou H.-W."/>
            <person name="Chen X.-J."/>
        </authorList>
    </citation>
    <scope>NUCLEOTIDE SEQUENCE [LARGE SCALE GENOMIC DNA]</scope>
    <source>
        <strain evidence="4 5">ZHW00191</strain>
    </source>
</reference>
<dbReference type="NCBIfam" id="TIGR01446">
    <property type="entry name" value="DnaD_dom"/>
    <property type="match status" value="2"/>
</dbReference>
<feature type="region of interest" description="Disordered" evidence="2">
    <location>
        <begin position="293"/>
        <end position="328"/>
    </location>
</feature>
<protein>
    <submittedName>
        <fullName evidence="4">DnaD domain protein</fullName>
    </submittedName>
</protein>
<comment type="similarity">
    <text evidence="1">Belongs to the DnaB/DnaD family.</text>
</comment>
<evidence type="ECO:0000259" key="3">
    <source>
        <dbReference type="Pfam" id="PF07261"/>
    </source>
</evidence>
<dbReference type="RefSeq" id="WP_142536024.1">
    <property type="nucleotide sequence ID" value="NZ_SGJB01000009.1"/>
</dbReference>
<feature type="compositionally biased region" description="Basic and acidic residues" evidence="2">
    <location>
        <begin position="293"/>
        <end position="309"/>
    </location>
</feature>
<dbReference type="InterPro" id="IPR053162">
    <property type="entry name" value="DnaD"/>
</dbReference>
<dbReference type="InterPro" id="IPR006343">
    <property type="entry name" value="DnaB/C_C"/>
</dbReference>
<feature type="domain" description="DnaB/C C-terminal" evidence="3">
    <location>
        <begin position="226"/>
        <end position="291"/>
    </location>
</feature>
<feature type="compositionally biased region" description="Low complexity" evidence="2">
    <location>
        <begin position="318"/>
        <end position="327"/>
    </location>
</feature>
<dbReference type="PANTHER" id="PTHR37293:SF5">
    <property type="entry name" value="DNA REPLICATION PROTEIN"/>
    <property type="match status" value="1"/>
</dbReference>
<dbReference type="Gene3D" id="1.10.10.630">
    <property type="entry name" value="DnaD domain-like"/>
    <property type="match status" value="2"/>
</dbReference>
<name>A0A544QV28_9FIRM</name>
<gene>
    <name evidence="4" type="ORF">EXD82_06045</name>
</gene>
<dbReference type="SUPFAM" id="SSF158499">
    <property type="entry name" value="DnaD domain-like"/>
    <property type="match status" value="2"/>
</dbReference>
<accession>A0A544QV28</accession>
<evidence type="ECO:0000313" key="4">
    <source>
        <dbReference type="EMBL" id="TQQ84549.1"/>
    </source>
</evidence>
<evidence type="ECO:0000256" key="1">
    <source>
        <dbReference type="ARBA" id="ARBA00093462"/>
    </source>
</evidence>
<evidence type="ECO:0000256" key="2">
    <source>
        <dbReference type="SAM" id="MobiDB-lite"/>
    </source>
</evidence>
<evidence type="ECO:0000313" key="5">
    <source>
        <dbReference type="Proteomes" id="UP000317863"/>
    </source>
</evidence>
<sequence length="354" mass="41402">MFFVENNDRDFGQTTIPNVFIDLFMPMADGLSVKVYLLGYKTATMANPDPKQGNEYIASNLNVPLSDVLKAWEYWESQNIVKIHRDDIDNRFNFSVEFMNLNYMDFNKTSPISSDADMIVLKSENTQNRKMFNEINKIVGRYLEPGEKISLLDIKEKFNMSPDMIVLAYQITKDRTGTSKPVKYIESILRNWYDSCFYTVDDVKNSMALQSERYMMYRAVFDYLGFRRQPSKSEKDVMNTWFDVYNIDIELALEACSKSKNISNPSIAYIDGIIKKWADASIRTIEELRKFEEAERAEKEREKKEKDAKQNSTKKKSSTPSKNNSFKNFDETFTRYSADELNDLIKKSQSRKFK</sequence>
<dbReference type="PIRSF" id="PIRSF033722">
    <property type="entry name" value="DnaD_CA_C3587_prd"/>
    <property type="match status" value="1"/>
</dbReference>